<evidence type="ECO:0000256" key="8">
    <source>
        <dbReference type="SAM" id="Phobius"/>
    </source>
</evidence>
<keyword evidence="12" id="KW-1185">Reference proteome</keyword>
<dbReference type="OrthoDB" id="9784565at2"/>
<evidence type="ECO:0000256" key="3">
    <source>
        <dbReference type="ARBA" id="ARBA00022475"/>
    </source>
</evidence>
<feature type="transmembrane region" description="Helical" evidence="8">
    <location>
        <begin position="461"/>
        <end position="482"/>
    </location>
</feature>
<proteinExistence type="inferred from homology"/>
<feature type="transmembrane region" description="Helical" evidence="8">
    <location>
        <begin position="575"/>
        <end position="593"/>
    </location>
</feature>
<evidence type="ECO:0000256" key="2">
    <source>
        <dbReference type="ARBA" id="ARBA00008017"/>
    </source>
</evidence>
<keyword evidence="6 8" id="KW-0472">Membrane</keyword>
<evidence type="ECO:0000259" key="9">
    <source>
        <dbReference type="Pfam" id="PF00924"/>
    </source>
</evidence>
<organism evidence="11 12">
    <name type="scientific">Desulfotalea psychrophila (strain LSv54 / DSM 12343)</name>
    <dbReference type="NCBI Taxonomy" id="177439"/>
    <lineage>
        <taxon>Bacteria</taxon>
        <taxon>Pseudomonadati</taxon>
        <taxon>Thermodesulfobacteriota</taxon>
        <taxon>Desulfobulbia</taxon>
        <taxon>Desulfobulbales</taxon>
        <taxon>Desulfocapsaceae</taxon>
        <taxon>Desulfotalea</taxon>
    </lineage>
</organism>
<dbReference type="HOGENOM" id="CLU_015233_1_0_7"/>
<evidence type="ECO:0000256" key="5">
    <source>
        <dbReference type="ARBA" id="ARBA00022989"/>
    </source>
</evidence>
<dbReference type="InterPro" id="IPR023408">
    <property type="entry name" value="MscS_beta-dom_sf"/>
</dbReference>
<evidence type="ECO:0000259" key="10">
    <source>
        <dbReference type="Pfam" id="PF21082"/>
    </source>
</evidence>
<evidence type="ECO:0000256" key="6">
    <source>
        <dbReference type="ARBA" id="ARBA00023136"/>
    </source>
</evidence>
<feature type="transmembrane region" description="Helical" evidence="8">
    <location>
        <begin position="502"/>
        <end position="519"/>
    </location>
</feature>
<dbReference type="Proteomes" id="UP000000602">
    <property type="component" value="Chromosome"/>
</dbReference>
<evidence type="ECO:0000313" key="11">
    <source>
        <dbReference type="EMBL" id="CAG35795.1"/>
    </source>
</evidence>
<evidence type="ECO:0000256" key="7">
    <source>
        <dbReference type="SAM" id="MobiDB-lite"/>
    </source>
</evidence>
<evidence type="ECO:0000313" key="12">
    <source>
        <dbReference type="Proteomes" id="UP000000602"/>
    </source>
</evidence>
<dbReference type="Gene3D" id="1.10.287.1260">
    <property type="match status" value="1"/>
</dbReference>
<keyword evidence="3" id="KW-1003">Cell membrane</keyword>
<evidence type="ECO:0000256" key="1">
    <source>
        <dbReference type="ARBA" id="ARBA00004651"/>
    </source>
</evidence>
<dbReference type="Gene3D" id="3.30.70.100">
    <property type="match status" value="1"/>
</dbReference>
<dbReference type="InterPro" id="IPR006685">
    <property type="entry name" value="MscS_channel_2nd"/>
</dbReference>
<accession>Q6APC9</accession>
<reference evidence="12" key="1">
    <citation type="journal article" date="2004" name="Environ. Microbiol.">
        <title>The genome of Desulfotalea psychrophila, a sulfate-reducing bacterium from permanently cold Arctic sediments.</title>
        <authorList>
            <person name="Rabus R."/>
            <person name="Ruepp A."/>
            <person name="Frickey T."/>
            <person name="Rattei T."/>
            <person name="Fartmann B."/>
            <person name="Stark M."/>
            <person name="Bauer M."/>
            <person name="Zibat A."/>
            <person name="Lombardot T."/>
            <person name="Becker I."/>
            <person name="Amann J."/>
            <person name="Gellner K."/>
            <person name="Teeling H."/>
            <person name="Leuschner W.D."/>
            <person name="Gloeckner F.-O."/>
            <person name="Lupas A.N."/>
            <person name="Amann R."/>
            <person name="Klenk H.-P."/>
        </authorList>
    </citation>
    <scope>NUCLEOTIDE SEQUENCE [LARGE SCALE GENOMIC DNA]</scope>
    <source>
        <strain evidence="12">DSM 12343 / LSv54</strain>
    </source>
</reference>
<dbReference type="AlphaFoldDB" id="Q6APC9"/>
<dbReference type="GO" id="GO:0008381">
    <property type="term" value="F:mechanosensitive monoatomic ion channel activity"/>
    <property type="evidence" value="ECO:0007669"/>
    <property type="project" value="UniProtKB-ARBA"/>
</dbReference>
<feature type="compositionally biased region" description="Basic and acidic residues" evidence="7">
    <location>
        <begin position="863"/>
        <end position="880"/>
    </location>
</feature>
<dbReference type="Pfam" id="PF21082">
    <property type="entry name" value="MS_channel_3rd"/>
    <property type="match status" value="1"/>
</dbReference>
<dbReference type="Pfam" id="PF00924">
    <property type="entry name" value="MS_channel_2nd"/>
    <property type="match status" value="1"/>
</dbReference>
<sequence>MRCFYIGGVWMKCKLLSNRFSRIICVVSIIMLGLWGGSLYAAQVSQKSDNIVEKVVVEAAKDSSKSATSSPRATLQNFLSDVDRAVADWQQGIRTEESAWAFFRATQMLDFAGVPDNVSGITKISRILLLKDILDRVKIPASDLVPGEAEVASKDISTWTIPGTQITIAKVEDGSKAGDFLFSKYTVENLGRFHRQMEDIPYSSGVSSGLYEQFRDTARSSDYFSSKIRMRDLLRGVDTSSPRSTFESFLSNINQSYLFVQQAEKGLQQTPPTLTMAEAEQLEVRAHNYMRRAISTLDLSNVPEALRSSIAIESTLQLKEVFDRMMLPALDSIPDLEMVEAARKFDSEAFIGGAKSLRWRYPDTEIEIVEIGEGKRQGEFLFSADTVKNIDETYRKVEAVPYRTTTTGPRESEYQFPGTSDNFFITYSSTPGYLVTHTNFLSGLYDSFPPWLNIMYGGQTLWQWFALVFILVFTFFAIYFTFRAVKRAVMPLHSPNRDWINLISPFIVALFLPFVVHFIDNDLKITGVIVSTVKTGGEFFVIIMLGWGAMRFGKAVSETIVASPKIDPEGIQASYTRAVSGLFSFIFAAVIVFNGLSRIGVSMIPVLTGLGVGGLAFGLAARPTIENLIGSFMIFLDKPCRVGQRVKILSHDGTVESIGLRSTKIRLLNGNLTAIPNEKMANMEIENIGRRPYIRRCFNITLTYDTPPDKIKQSIDIIREILSVPEDGIMAGEYGVYSRERKVHPNEAINQPDYLPQVYFNDLNADSLNIIVFYWYHPPQYWEYLEHSTWVNLQLMERFNAEGIDFAFPTQTLYVAGDDKRPLTIGQRVVTAQNLQPQQVGKVSTVLQSHMKQEETELASDALRPEDREPYLERQKKQEELEAAEAEEGDKAKDNN</sequence>
<evidence type="ECO:0000256" key="4">
    <source>
        <dbReference type="ARBA" id="ARBA00022692"/>
    </source>
</evidence>
<keyword evidence="4 8" id="KW-0812">Transmembrane</keyword>
<dbReference type="InterPro" id="IPR011066">
    <property type="entry name" value="MscS_channel_C_sf"/>
</dbReference>
<dbReference type="STRING" id="177439.DP1066"/>
<dbReference type="SUPFAM" id="SSF82689">
    <property type="entry name" value="Mechanosensitive channel protein MscS (YggB), C-terminal domain"/>
    <property type="match status" value="1"/>
</dbReference>
<dbReference type="EMBL" id="CR522870">
    <property type="protein sequence ID" value="CAG35795.1"/>
    <property type="molecule type" value="Genomic_DNA"/>
</dbReference>
<dbReference type="KEGG" id="dps:DP1066"/>
<dbReference type="Gene3D" id="2.30.30.60">
    <property type="match status" value="1"/>
</dbReference>
<protein>
    <submittedName>
        <fullName evidence="11">Hypothetical membrane protein</fullName>
    </submittedName>
</protein>
<dbReference type="InterPro" id="IPR049278">
    <property type="entry name" value="MS_channel_C"/>
</dbReference>
<feature type="region of interest" description="Disordered" evidence="7">
    <location>
        <begin position="851"/>
        <end position="896"/>
    </location>
</feature>
<dbReference type="GO" id="GO:0005886">
    <property type="term" value="C:plasma membrane"/>
    <property type="evidence" value="ECO:0007669"/>
    <property type="project" value="UniProtKB-SubCell"/>
</dbReference>
<dbReference type="InterPro" id="IPR011014">
    <property type="entry name" value="MscS_channel_TM-2"/>
</dbReference>
<dbReference type="InterPro" id="IPR010920">
    <property type="entry name" value="LSM_dom_sf"/>
</dbReference>
<feature type="domain" description="Mechanosensitive ion channel MscS" evidence="9">
    <location>
        <begin position="624"/>
        <end position="688"/>
    </location>
</feature>
<dbReference type="PANTHER" id="PTHR30566">
    <property type="entry name" value="YNAI-RELATED MECHANOSENSITIVE ION CHANNEL"/>
    <property type="match status" value="1"/>
</dbReference>
<dbReference type="SUPFAM" id="SSF50182">
    <property type="entry name" value="Sm-like ribonucleoproteins"/>
    <property type="match status" value="1"/>
</dbReference>
<name>Q6APC9_DESPS</name>
<gene>
    <name evidence="11" type="ordered locus">DP1066</name>
</gene>
<dbReference type="PANTHER" id="PTHR30566:SF5">
    <property type="entry name" value="MECHANOSENSITIVE ION CHANNEL PROTEIN 1, MITOCHONDRIAL-RELATED"/>
    <property type="match status" value="1"/>
</dbReference>
<comment type="similarity">
    <text evidence="2">Belongs to the MscS (TC 1.A.23) family.</text>
</comment>
<comment type="subcellular location">
    <subcellularLocation>
        <location evidence="1">Cell membrane</location>
        <topology evidence="1">Multi-pass membrane protein</topology>
    </subcellularLocation>
</comment>
<dbReference type="eggNOG" id="COG0668">
    <property type="taxonomic scope" value="Bacteria"/>
</dbReference>
<feature type="transmembrane region" description="Helical" evidence="8">
    <location>
        <begin position="20"/>
        <end position="42"/>
    </location>
</feature>
<keyword evidence="5 8" id="KW-1133">Transmembrane helix</keyword>
<feature type="domain" description="Mechanosensitive ion channel MscS C-terminal" evidence="10">
    <location>
        <begin position="698"/>
        <end position="806"/>
    </location>
</feature>
<dbReference type="SUPFAM" id="SSF82861">
    <property type="entry name" value="Mechanosensitive channel protein MscS (YggB), transmembrane region"/>
    <property type="match status" value="1"/>
</dbReference>
<feature type="transmembrane region" description="Helical" evidence="8">
    <location>
        <begin position="599"/>
        <end position="621"/>
    </location>
</feature>